<dbReference type="CDD" id="cd12311">
    <property type="entry name" value="RRM_SRSF2_SRSF8"/>
    <property type="match status" value="1"/>
</dbReference>
<evidence type="ECO:0000313" key="5">
    <source>
        <dbReference type="RefSeq" id="XP_013399252.1"/>
    </source>
</evidence>
<dbReference type="GeneID" id="106165556"/>
<dbReference type="Pfam" id="PF00076">
    <property type="entry name" value="RRM_1"/>
    <property type="match status" value="1"/>
</dbReference>
<dbReference type="OrthoDB" id="8093034at2759"/>
<sequence length="224" mass="25410">MLTSHDRARVILHFLVDRGIYVVEPISLHLQSRLFGVVDILSRKMSGGYGRPPQNVDDMASLKVDNLTYRTTPEDLRRSFEKYGDVGDVYIPRDRFTRESRGFAFVRFYDKRDAEDAMDAMDGAIMDGRELRVQMARYGRPAEPRRGGPRRSYGGGGGGGGYRGSRGRRDSRRHSRSYSRSRSRSRSRSYSRSRSRSRGGKASRSPSKSRSRSRSRSVSKSPAS</sequence>
<reference evidence="5" key="1">
    <citation type="submission" date="2025-08" db="UniProtKB">
        <authorList>
            <consortium name="RefSeq"/>
        </authorList>
    </citation>
    <scope>IDENTIFICATION</scope>
    <source>
        <tissue evidence="5">Gonads</tissue>
    </source>
</reference>
<dbReference type="InParanoid" id="A0A1S3IM25"/>
<gene>
    <name evidence="5" type="primary">LOC106165556</name>
</gene>
<dbReference type="SUPFAM" id="SSF54928">
    <property type="entry name" value="RNA-binding domain, RBD"/>
    <property type="match status" value="1"/>
</dbReference>
<dbReference type="Gene3D" id="3.30.70.330">
    <property type="match status" value="1"/>
</dbReference>
<protein>
    <submittedName>
        <fullName evidence="5">Serine/arginine-rich splicing factor 2 isoform X1</fullName>
    </submittedName>
</protein>
<keyword evidence="1" id="KW-0694">RNA-binding</keyword>
<dbReference type="RefSeq" id="XP_013399252.1">
    <property type="nucleotide sequence ID" value="XM_013543798.1"/>
</dbReference>
<feature type="domain" description="RRM" evidence="3">
    <location>
        <begin position="60"/>
        <end position="138"/>
    </location>
</feature>
<accession>A0A1S3IM25</accession>
<dbReference type="SMART" id="SM00360">
    <property type="entry name" value="RRM"/>
    <property type="match status" value="1"/>
</dbReference>
<dbReference type="STRING" id="7574.A0A1S3IM25"/>
<feature type="compositionally biased region" description="Basic residues" evidence="2">
    <location>
        <begin position="165"/>
        <end position="217"/>
    </location>
</feature>
<dbReference type="PANTHER" id="PTHR48034">
    <property type="entry name" value="TRANSFORMER-2 SEX-DETERMINING PROTEIN-RELATED"/>
    <property type="match status" value="1"/>
</dbReference>
<dbReference type="InterPro" id="IPR000504">
    <property type="entry name" value="RRM_dom"/>
</dbReference>
<evidence type="ECO:0000256" key="1">
    <source>
        <dbReference type="PROSITE-ProRule" id="PRU00176"/>
    </source>
</evidence>
<dbReference type="PROSITE" id="PS50102">
    <property type="entry name" value="RRM"/>
    <property type="match status" value="1"/>
</dbReference>
<dbReference type="Proteomes" id="UP000085678">
    <property type="component" value="Unplaced"/>
</dbReference>
<dbReference type="InterPro" id="IPR012677">
    <property type="entry name" value="Nucleotide-bd_a/b_plait_sf"/>
</dbReference>
<evidence type="ECO:0000256" key="2">
    <source>
        <dbReference type="SAM" id="MobiDB-lite"/>
    </source>
</evidence>
<feature type="compositionally biased region" description="Gly residues" evidence="2">
    <location>
        <begin position="153"/>
        <end position="164"/>
    </location>
</feature>
<evidence type="ECO:0000259" key="3">
    <source>
        <dbReference type="PROSITE" id="PS50102"/>
    </source>
</evidence>
<feature type="region of interest" description="Disordered" evidence="2">
    <location>
        <begin position="138"/>
        <end position="224"/>
    </location>
</feature>
<dbReference type="KEGG" id="lak:106165556"/>
<evidence type="ECO:0000313" key="4">
    <source>
        <dbReference type="Proteomes" id="UP000085678"/>
    </source>
</evidence>
<dbReference type="GO" id="GO:0003723">
    <property type="term" value="F:RNA binding"/>
    <property type="evidence" value="ECO:0007669"/>
    <property type="project" value="UniProtKB-UniRule"/>
</dbReference>
<keyword evidence="4" id="KW-1185">Reference proteome</keyword>
<dbReference type="InterPro" id="IPR035979">
    <property type="entry name" value="RBD_domain_sf"/>
</dbReference>
<proteinExistence type="predicted"/>
<organism evidence="4 5">
    <name type="scientific">Lingula anatina</name>
    <name type="common">Brachiopod</name>
    <name type="synonym">Lingula unguis</name>
    <dbReference type="NCBI Taxonomy" id="7574"/>
    <lineage>
        <taxon>Eukaryota</taxon>
        <taxon>Metazoa</taxon>
        <taxon>Spiralia</taxon>
        <taxon>Lophotrochozoa</taxon>
        <taxon>Brachiopoda</taxon>
        <taxon>Linguliformea</taxon>
        <taxon>Lingulata</taxon>
        <taxon>Lingulida</taxon>
        <taxon>Linguloidea</taxon>
        <taxon>Lingulidae</taxon>
        <taxon>Lingula</taxon>
    </lineage>
</organism>
<dbReference type="InterPro" id="IPR050441">
    <property type="entry name" value="RBM"/>
</dbReference>
<name>A0A1S3IM25_LINAN</name>
<dbReference type="AlphaFoldDB" id="A0A1S3IM25"/>